<comment type="caution">
    <text evidence="10">The sequence shown here is derived from an EMBL/GenBank/DDBJ whole genome shotgun (WGS) entry which is preliminary data.</text>
</comment>
<dbReference type="Gene3D" id="2.40.240.10">
    <property type="entry name" value="Ribosomal Protein L25, Chain P"/>
    <property type="match status" value="2"/>
</dbReference>
<proteinExistence type="predicted"/>
<dbReference type="SUPFAM" id="SSF50715">
    <property type="entry name" value="Ribosomal protein L25-like"/>
    <property type="match status" value="1"/>
</dbReference>
<name>A0A645B6U5_9ZZZZ</name>
<dbReference type="EMBL" id="VSSQ01017001">
    <property type="protein sequence ID" value="MPM58873.1"/>
    <property type="molecule type" value="Genomic_DNA"/>
</dbReference>
<dbReference type="AlphaFoldDB" id="A0A645B6U5"/>
<dbReference type="InterPro" id="IPR050132">
    <property type="entry name" value="Gln/Glu-tRNA_Ligase"/>
</dbReference>
<dbReference type="InterPro" id="IPR049437">
    <property type="entry name" value="tRNA-synt_1c_C2"/>
</dbReference>
<evidence type="ECO:0000259" key="8">
    <source>
        <dbReference type="Pfam" id="PF03950"/>
    </source>
</evidence>
<dbReference type="InterPro" id="IPR020061">
    <property type="entry name" value="Glu_tRNA_lig_a-bdl"/>
</dbReference>
<dbReference type="InterPro" id="IPR014729">
    <property type="entry name" value="Rossmann-like_a/b/a_fold"/>
</dbReference>
<evidence type="ECO:0000256" key="5">
    <source>
        <dbReference type="ARBA" id="ARBA00022917"/>
    </source>
</evidence>
<dbReference type="SUPFAM" id="SSF52374">
    <property type="entry name" value="Nucleotidylyl transferase"/>
    <property type="match status" value="1"/>
</dbReference>
<dbReference type="GO" id="GO:0005524">
    <property type="term" value="F:ATP binding"/>
    <property type="evidence" value="ECO:0007669"/>
    <property type="project" value="UniProtKB-KW"/>
</dbReference>
<keyword evidence="3" id="KW-0547">Nucleotide-binding</keyword>
<keyword evidence="1" id="KW-0963">Cytoplasm</keyword>
<feature type="domain" description="Glutamyl/glutaminyl-tRNA synthetase class Ib catalytic" evidence="7">
    <location>
        <begin position="1"/>
        <end position="109"/>
    </location>
</feature>
<reference evidence="10" key="1">
    <citation type="submission" date="2019-08" db="EMBL/GenBank/DDBJ databases">
        <authorList>
            <person name="Kucharzyk K."/>
            <person name="Murdoch R.W."/>
            <person name="Higgins S."/>
            <person name="Loffler F."/>
        </authorList>
    </citation>
    <scope>NUCLEOTIDE SEQUENCE</scope>
</reference>
<dbReference type="FunFam" id="1.10.1160.10:FF:000001">
    <property type="entry name" value="Glutamine--tRNA ligase"/>
    <property type="match status" value="1"/>
</dbReference>
<dbReference type="EC" id="6.1.1.18" evidence="10"/>
<sequence length="327" mass="37440">MCSIEFENHRPLYDWVVNKIGFEKKPHQYEFARLNVTHTVMSKRYLRSLVEQGVVDGWDDPRMPTLCGLRRRGYTASSIIEFVKRAGVSKAFSIVDIDLLEHCIRDELNFNAQRRIAVIDPVKVVIENYPEDKTELFQIKNNPNDPEAGERQIPFTREMYVERSDFLKEKSPKFFRLYPGGEVRLMSAYIIKCTGFEIDAEGNVTLIRCEADLETGGKNPADGRKIKGTIHWVSASNCIDADIMKYGLLFNEENLTALPEDKSYGDYLNPDSIKKISGAKLELSLSNAKPGDKYQFVRNGYFCRDTKNAGTFNSIVDLKDSYTIKEK</sequence>
<evidence type="ECO:0000256" key="2">
    <source>
        <dbReference type="ARBA" id="ARBA00022598"/>
    </source>
</evidence>
<evidence type="ECO:0000313" key="10">
    <source>
        <dbReference type="EMBL" id="MPM58873.1"/>
    </source>
</evidence>
<dbReference type="Pfam" id="PF03950">
    <property type="entry name" value="tRNA-synt_1c_C"/>
    <property type="match status" value="1"/>
</dbReference>
<evidence type="ECO:0000256" key="6">
    <source>
        <dbReference type="ARBA" id="ARBA00023146"/>
    </source>
</evidence>
<dbReference type="InterPro" id="IPR020059">
    <property type="entry name" value="Glu/Gln-tRNA-synth_Ib_codon-bd"/>
</dbReference>
<dbReference type="GO" id="GO:0006425">
    <property type="term" value="P:glutaminyl-tRNA aminoacylation"/>
    <property type="evidence" value="ECO:0007669"/>
    <property type="project" value="TreeGrafter"/>
</dbReference>
<protein>
    <submittedName>
        <fullName evidence="10">Glutamine--tRNA ligase</fullName>
        <ecNumber evidence="10">6.1.1.18</ecNumber>
    </submittedName>
</protein>
<dbReference type="GO" id="GO:0004819">
    <property type="term" value="F:glutamine-tRNA ligase activity"/>
    <property type="evidence" value="ECO:0007669"/>
    <property type="project" value="UniProtKB-EC"/>
</dbReference>
<dbReference type="InterPro" id="IPR020058">
    <property type="entry name" value="Glu/Gln-tRNA-synth_Ib_cat-dom"/>
</dbReference>
<keyword evidence="4" id="KW-0067">ATP-binding</keyword>
<dbReference type="Pfam" id="PF00749">
    <property type="entry name" value="tRNA-synt_1c"/>
    <property type="match status" value="1"/>
</dbReference>
<accession>A0A645B6U5</accession>
<dbReference type="Gene3D" id="1.10.1160.10">
    <property type="entry name" value="Glutamyl-trna Synthetase, Domain 2"/>
    <property type="match status" value="1"/>
</dbReference>
<keyword evidence="2 10" id="KW-0436">Ligase</keyword>
<dbReference type="InterPro" id="IPR011035">
    <property type="entry name" value="Ribosomal_bL25/Gln-tRNA_synth"/>
</dbReference>
<dbReference type="Gene3D" id="3.40.50.620">
    <property type="entry name" value="HUPs"/>
    <property type="match status" value="1"/>
</dbReference>
<gene>
    <name evidence="10" type="primary">glnS_24</name>
    <name evidence="10" type="ORF">SDC9_105706</name>
</gene>
<dbReference type="PANTHER" id="PTHR43097">
    <property type="entry name" value="GLUTAMINE-TRNA LIGASE"/>
    <property type="match status" value="1"/>
</dbReference>
<dbReference type="Pfam" id="PF20974">
    <property type="entry name" value="tRNA-synt_1c_C2"/>
    <property type="match status" value="1"/>
</dbReference>
<evidence type="ECO:0000256" key="3">
    <source>
        <dbReference type="ARBA" id="ARBA00022741"/>
    </source>
</evidence>
<evidence type="ECO:0000259" key="9">
    <source>
        <dbReference type="Pfam" id="PF20974"/>
    </source>
</evidence>
<feature type="domain" description="tRNA synthetases class I (E and Q) anti-codon binding" evidence="9">
    <location>
        <begin position="229"/>
        <end position="305"/>
    </location>
</feature>
<feature type="domain" description="Glutamyl/glutaminyl-tRNA synthetase class Ib anti-codon binding" evidence="8">
    <location>
        <begin position="112"/>
        <end position="212"/>
    </location>
</feature>
<dbReference type="PANTHER" id="PTHR43097:SF5">
    <property type="entry name" value="GLUTAMATE--TRNA LIGASE"/>
    <property type="match status" value="1"/>
</dbReference>
<dbReference type="FunFam" id="2.40.240.10:FF:000001">
    <property type="entry name" value="Glutamine--tRNA ligase"/>
    <property type="match status" value="1"/>
</dbReference>
<evidence type="ECO:0000256" key="4">
    <source>
        <dbReference type="ARBA" id="ARBA00022840"/>
    </source>
</evidence>
<evidence type="ECO:0000259" key="7">
    <source>
        <dbReference type="Pfam" id="PF00749"/>
    </source>
</evidence>
<dbReference type="GO" id="GO:0005829">
    <property type="term" value="C:cytosol"/>
    <property type="evidence" value="ECO:0007669"/>
    <property type="project" value="TreeGrafter"/>
</dbReference>
<dbReference type="InterPro" id="IPR020056">
    <property type="entry name" value="Rbsml_bL25/Gln-tRNA_synth_N"/>
</dbReference>
<evidence type="ECO:0000256" key="1">
    <source>
        <dbReference type="ARBA" id="ARBA00022490"/>
    </source>
</evidence>
<keyword evidence="5" id="KW-0648">Protein biosynthesis</keyword>
<organism evidence="10">
    <name type="scientific">bioreactor metagenome</name>
    <dbReference type="NCBI Taxonomy" id="1076179"/>
    <lineage>
        <taxon>unclassified sequences</taxon>
        <taxon>metagenomes</taxon>
        <taxon>ecological metagenomes</taxon>
    </lineage>
</organism>
<keyword evidence="6" id="KW-0030">Aminoacyl-tRNA synthetase</keyword>